<dbReference type="Proteomes" id="UP000724584">
    <property type="component" value="Unassembled WGS sequence"/>
</dbReference>
<keyword evidence="2" id="KW-1185">Reference proteome</keyword>
<comment type="caution">
    <text evidence="1">The sequence shown here is derived from an EMBL/GenBank/DDBJ whole genome shotgun (WGS) entry which is preliminary data.</text>
</comment>
<evidence type="ECO:0000313" key="2">
    <source>
        <dbReference type="Proteomes" id="UP000724584"/>
    </source>
</evidence>
<accession>A0ACB7PH64</accession>
<protein>
    <submittedName>
        <fullName evidence="1">Uncharacterized protein</fullName>
    </submittedName>
</protein>
<dbReference type="EMBL" id="JAGIZQ010000003">
    <property type="protein sequence ID" value="KAH6637315.1"/>
    <property type="molecule type" value="Genomic_DNA"/>
</dbReference>
<proteinExistence type="predicted"/>
<gene>
    <name evidence="1" type="ORF">F5144DRAFT_210970</name>
</gene>
<organism evidence="1 2">
    <name type="scientific">Chaetomium tenue</name>
    <dbReference type="NCBI Taxonomy" id="1854479"/>
    <lineage>
        <taxon>Eukaryota</taxon>
        <taxon>Fungi</taxon>
        <taxon>Dikarya</taxon>
        <taxon>Ascomycota</taxon>
        <taxon>Pezizomycotina</taxon>
        <taxon>Sordariomycetes</taxon>
        <taxon>Sordariomycetidae</taxon>
        <taxon>Sordariales</taxon>
        <taxon>Chaetomiaceae</taxon>
        <taxon>Chaetomium</taxon>
    </lineage>
</organism>
<evidence type="ECO:0000313" key="1">
    <source>
        <dbReference type="EMBL" id="KAH6637315.1"/>
    </source>
</evidence>
<name>A0ACB7PH64_9PEZI</name>
<sequence length="293" mass="31372">MPISKTYILPPTFDYPPNSSIRLGNLLSDPFTPHKPLAVLPADSLPNIITTTQTNLSITHSTNRTAFLCLSAHLLELAGLKAAAEFSLYGSTTYSASTVTTRFYEPDEAAVRALVMATPRAQRILFGSRVVSGRLFVITGVKTAEGFVVARESGVRHGGTLGTDVPLAAAVPALVVGAEVGGYEDKGDREAYTVEGEVVIAYRVVVVGKKGWRRGGELELAEYRGKDRERMLGDDDDDDDDSGAGEDMVEIMEAGAEDIGPVDDDGEVSVKKVVVESEEGEVVVFSMDNETVD</sequence>
<reference evidence="1 2" key="1">
    <citation type="journal article" date="2021" name="Nat. Commun.">
        <title>Genetic determinants of endophytism in the Arabidopsis root mycobiome.</title>
        <authorList>
            <person name="Mesny F."/>
            <person name="Miyauchi S."/>
            <person name="Thiergart T."/>
            <person name="Pickel B."/>
            <person name="Atanasova L."/>
            <person name="Karlsson M."/>
            <person name="Huettel B."/>
            <person name="Barry K.W."/>
            <person name="Haridas S."/>
            <person name="Chen C."/>
            <person name="Bauer D."/>
            <person name="Andreopoulos W."/>
            <person name="Pangilinan J."/>
            <person name="LaButti K."/>
            <person name="Riley R."/>
            <person name="Lipzen A."/>
            <person name="Clum A."/>
            <person name="Drula E."/>
            <person name="Henrissat B."/>
            <person name="Kohler A."/>
            <person name="Grigoriev I.V."/>
            <person name="Martin F.M."/>
            <person name="Hacquard S."/>
        </authorList>
    </citation>
    <scope>NUCLEOTIDE SEQUENCE [LARGE SCALE GENOMIC DNA]</scope>
    <source>
        <strain evidence="1 2">MPI-SDFR-AT-0079</strain>
    </source>
</reference>